<dbReference type="GO" id="GO:0016301">
    <property type="term" value="F:kinase activity"/>
    <property type="evidence" value="ECO:0007669"/>
    <property type="project" value="UniProtKB-KW"/>
</dbReference>
<dbReference type="EMBL" id="JBGUBD010000004">
    <property type="protein sequence ID" value="MFA9478334.1"/>
    <property type="molecule type" value="Genomic_DNA"/>
</dbReference>
<evidence type="ECO:0000256" key="2">
    <source>
        <dbReference type="ARBA" id="ARBA00022777"/>
    </source>
</evidence>
<keyword evidence="8" id="KW-1185">Reference proteome</keyword>
<dbReference type="HAMAP" id="MF_00361">
    <property type="entry name" value="NAD_kinase"/>
    <property type="match status" value="1"/>
</dbReference>
<evidence type="ECO:0000256" key="1">
    <source>
        <dbReference type="ARBA" id="ARBA00022679"/>
    </source>
</evidence>
<dbReference type="Gene3D" id="2.60.200.30">
    <property type="entry name" value="Probable inorganic polyphosphate/atp-NAD kinase, domain 2"/>
    <property type="match status" value="1"/>
</dbReference>
<feature type="binding site" evidence="6">
    <location>
        <begin position="162"/>
        <end position="163"/>
    </location>
    <ligand>
        <name>NAD(+)</name>
        <dbReference type="ChEBI" id="CHEBI:57540"/>
    </ligand>
</feature>
<dbReference type="InterPro" id="IPR017438">
    <property type="entry name" value="ATP-NAD_kinase_N"/>
</dbReference>
<reference evidence="7 8" key="1">
    <citation type="submission" date="2024-08" db="EMBL/GenBank/DDBJ databases">
        <title>Whole-genome sequencing of halo(alkali)philic microorganisms from hypersaline lakes.</title>
        <authorList>
            <person name="Sorokin D.Y."/>
            <person name="Merkel A.Y."/>
            <person name="Messina E."/>
            <person name="Yakimov M."/>
        </authorList>
    </citation>
    <scope>NUCLEOTIDE SEQUENCE [LARGE SCALE GENOMIC DNA]</scope>
    <source>
        <strain evidence="7 8">AB-hyl4</strain>
    </source>
</reference>
<evidence type="ECO:0000256" key="3">
    <source>
        <dbReference type="ARBA" id="ARBA00022857"/>
    </source>
</evidence>
<comment type="caution">
    <text evidence="6">Lacks conserved residue(s) required for the propagation of feature annotation.</text>
</comment>
<keyword evidence="3 6" id="KW-0521">NADP</keyword>
<keyword evidence="2 6" id="KW-0418">Kinase</keyword>
<feature type="binding site" evidence="6">
    <location>
        <position position="173"/>
    </location>
    <ligand>
        <name>NAD(+)</name>
        <dbReference type="ChEBI" id="CHEBI:57540"/>
    </ligand>
</feature>
<keyword evidence="6" id="KW-0963">Cytoplasm</keyword>
<dbReference type="PANTHER" id="PTHR20275">
    <property type="entry name" value="NAD KINASE"/>
    <property type="match status" value="1"/>
</dbReference>
<gene>
    <name evidence="6" type="primary">nadK</name>
    <name evidence="7" type="ORF">ACERK3_08500</name>
</gene>
<feature type="binding site" evidence="6">
    <location>
        <position position="196"/>
    </location>
    <ligand>
        <name>NAD(+)</name>
        <dbReference type="ChEBI" id="CHEBI:57540"/>
    </ligand>
</feature>
<comment type="caution">
    <text evidence="7">The sequence shown here is derived from an EMBL/GenBank/DDBJ whole genome shotgun (WGS) entry which is preliminary data.</text>
</comment>
<feature type="active site" description="Proton acceptor" evidence="6">
    <location>
        <position position="76"/>
    </location>
</feature>
<comment type="function">
    <text evidence="6">Involved in the regulation of the intracellular balance of NAD and NADP, and is a key enzyme in the biosynthesis of NADP. Catalyzes specifically the phosphorylation on 2'-hydroxyl of the adenosine moiety of NAD to yield NADP.</text>
</comment>
<evidence type="ECO:0000313" key="8">
    <source>
        <dbReference type="Proteomes" id="UP001575105"/>
    </source>
</evidence>
<dbReference type="Proteomes" id="UP001575105">
    <property type="component" value="Unassembled WGS sequence"/>
</dbReference>
<dbReference type="EC" id="2.7.1.23" evidence="6"/>
<dbReference type="InterPro" id="IPR016064">
    <property type="entry name" value="NAD/diacylglycerol_kinase_sf"/>
</dbReference>
<evidence type="ECO:0000313" key="7">
    <source>
        <dbReference type="EMBL" id="MFA9478334.1"/>
    </source>
</evidence>
<accession>A0ABV4U6A3</accession>
<keyword evidence="6" id="KW-0067">ATP-binding</keyword>
<sequence length="313" mass="33995">MTELPIADASPLPRPIQHVLILANKGKPLVTQALREFRPWLDERVNIAAEVDTDKLQPSDAQDLPEADLAIVLGGDGTFLSQARAFINRDMPLLGVNFGKLGFLAEFTIEDLKHHWPEIADGSCRMSRRMMIDVFVYPEGAPEWGGNGATMPAPSFYAIAMNDAVITAGPPYRMIELELAIEPRHAGTSATTFTGDGVIVSTPSGSTAYNIAAGGPIVSPGIDGLCLTAICPHTLAFRPIVFNANCETWLALRRANAGTSLVIDGQVSAHLEAGQQILVKKHPRALQLVHNPDINYWKMLAHKMHWAARPRSV</sequence>
<keyword evidence="6" id="KW-0547">Nucleotide-binding</keyword>
<dbReference type="RefSeq" id="WP_425345256.1">
    <property type="nucleotide sequence ID" value="NZ_JBGUBD010000004.1"/>
</dbReference>
<dbReference type="InterPro" id="IPR002504">
    <property type="entry name" value="NADK"/>
</dbReference>
<comment type="similarity">
    <text evidence="6">Belongs to the NAD kinase family.</text>
</comment>
<evidence type="ECO:0000256" key="4">
    <source>
        <dbReference type="ARBA" id="ARBA00023027"/>
    </source>
</evidence>
<keyword evidence="4 6" id="KW-0520">NAD</keyword>
<protein>
    <recommendedName>
        <fullName evidence="6">NAD kinase</fullName>
        <ecNumber evidence="6">2.7.1.23</ecNumber>
    </recommendedName>
    <alternativeName>
        <fullName evidence="6">ATP-dependent NAD kinase</fullName>
    </alternativeName>
</protein>
<organism evidence="7 8">
    <name type="scientific">Natronomicrosphaera hydrolytica</name>
    <dbReference type="NCBI Taxonomy" id="3242702"/>
    <lineage>
        <taxon>Bacteria</taxon>
        <taxon>Pseudomonadati</taxon>
        <taxon>Planctomycetota</taxon>
        <taxon>Phycisphaerae</taxon>
        <taxon>Phycisphaerales</taxon>
        <taxon>Phycisphaeraceae</taxon>
        <taxon>Natronomicrosphaera</taxon>
    </lineage>
</organism>
<dbReference type="Pfam" id="PF01513">
    <property type="entry name" value="NAD_kinase"/>
    <property type="match status" value="1"/>
</dbReference>
<name>A0ABV4U6A3_9BACT</name>
<dbReference type="Pfam" id="PF20143">
    <property type="entry name" value="NAD_kinase_C"/>
    <property type="match status" value="1"/>
</dbReference>
<evidence type="ECO:0000256" key="6">
    <source>
        <dbReference type="HAMAP-Rule" id="MF_00361"/>
    </source>
</evidence>
<proteinExistence type="inferred from homology"/>
<dbReference type="SUPFAM" id="SSF111331">
    <property type="entry name" value="NAD kinase/diacylglycerol kinase-like"/>
    <property type="match status" value="1"/>
</dbReference>
<keyword evidence="1 6" id="KW-0808">Transferase</keyword>
<dbReference type="Gene3D" id="3.40.50.10330">
    <property type="entry name" value="Probable inorganic polyphosphate/atp-NAD kinase, domain 1"/>
    <property type="match status" value="1"/>
</dbReference>
<evidence type="ECO:0000256" key="5">
    <source>
        <dbReference type="ARBA" id="ARBA00047925"/>
    </source>
</evidence>
<feature type="binding site" evidence="6">
    <location>
        <position position="266"/>
    </location>
    <ligand>
        <name>NAD(+)</name>
        <dbReference type="ChEBI" id="CHEBI:57540"/>
    </ligand>
</feature>
<feature type="binding site" evidence="6">
    <location>
        <begin position="76"/>
        <end position="77"/>
    </location>
    <ligand>
        <name>NAD(+)</name>
        <dbReference type="ChEBI" id="CHEBI:57540"/>
    </ligand>
</feature>
<dbReference type="PANTHER" id="PTHR20275:SF0">
    <property type="entry name" value="NAD KINASE"/>
    <property type="match status" value="1"/>
</dbReference>
<comment type="catalytic activity">
    <reaction evidence="5 6">
        <text>NAD(+) + ATP = ADP + NADP(+) + H(+)</text>
        <dbReference type="Rhea" id="RHEA:18629"/>
        <dbReference type="ChEBI" id="CHEBI:15378"/>
        <dbReference type="ChEBI" id="CHEBI:30616"/>
        <dbReference type="ChEBI" id="CHEBI:57540"/>
        <dbReference type="ChEBI" id="CHEBI:58349"/>
        <dbReference type="ChEBI" id="CHEBI:456216"/>
        <dbReference type="EC" id="2.7.1.23"/>
    </reaction>
</comment>
<dbReference type="InterPro" id="IPR017437">
    <property type="entry name" value="ATP-NAD_kinase_PpnK-typ_C"/>
</dbReference>
<comment type="cofactor">
    <cofactor evidence="6">
        <name>a divalent metal cation</name>
        <dbReference type="ChEBI" id="CHEBI:60240"/>
    </cofactor>
</comment>
<comment type="subcellular location">
    <subcellularLocation>
        <location evidence="6">Cytoplasm</location>
    </subcellularLocation>
</comment>